<sequence>MNQEQLAHVLRAAAKIAGDPRILVIGSQAVLGTFDDQDLPLEATRSVEADIVFLDDPDASKADEVDGAIGEESEFHRTYGYYGQGVTLSTAVLPEGWQDRVVRFPREDAAPSRASCLEIYDIAAAKLVAGREKDFEYVKALVVAHLLDVDVLRQRCELIPAPAGVRTRVLKWIDRVRT</sequence>
<feature type="domain" description="DUF6036" evidence="1">
    <location>
        <begin position="19"/>
        <end position="156"/>
    </location>
</feature>
<reference evidence="3" key="1">
    <citation type="submission" date="2020-05" db="EMBL/GenBank/DDBJ databases">
        <authorList>
            <person name="Chiriac C."/>
            <person name="Salcher M."/>
            <person name="Ghai R."/>
            <person name="Kavagutti S V."/>
        </authorList>
    </citation>
    <scope>NUCLEOTIDE SEQUENCE</scope>
</reference>
<gene>
    <name evidence="2" type="ORF">UFOPK2582_00739</name>
    <name evidence="3" type="ORF">UFOPK3046_01553</name>
    <name evidence="4" type="ORF">UFOPK3914_01303</name>
    <name evidence="5" type="ORF">UFOPK4173_00748</name>
</gene>
<dbReference type="EMBL" id="CAFBOG010000124">
    <property type="protein sequence ID" value="CAB4985800.1"/>
    <property type="molecule type" value="Genomic_DNA"/>
</dbReference>
<proteinExistence type="predicted"/>
<evidence type="ECO:0000313" key="4">
    <source>
        <dbReference type="EMBL" id="CAB4985800.1"/>
    </source>
</evidence>
<dbReference type="InterPro" id="IPR045792">
    <property type="entry name" value="DUF6036"/>
</dbReference>
<accession>A0A6J6Z6L9</accession>
<evidence type="ECO:0000313" key="5">
    <source>
        <dbReference type="EMBL" id="CAB5032228.1"/>
    </source>
</evidence>
<evidence type="ECO:0000259" key="1">
    <source>
        <dbReference type="Pfam" id="PF19502"/>
    </source>
</evidence>
<dbReference type="EMBL" id="CAEZXS010000070">
    <property type="protein sequence ID" value="CAB4697050.1"/>
    <property type="molecule type" value="Genomic_DNA"/>
</dbReference>
<organism evidence="3">
    <name type="scientific">freshwater metagenome</name>
    <dbReference type="NCBI Taxonomy" id="449393"/>
    <lineage>
        <taxon>unclassified sequences</taxon>
        <taxon>metagenomes</taxon>
        <taxon>ecological metagenomes</taxon>
    </lineage>
</organism>
<evidence type="ECO:0000313" key="3">
    <source>
        <dbReference type="EMBL" id="CAB4817332.1"/>
    </source>
</evidence>
<evidence type="ECO:0000313" key="2">
    <source>
        <dbReference type="EMBL" id="CAB4697050.1"/>
    </source>
</evidence>
<dbReference type="Pfam" id="PF19502">
    <property type="entry name" value="DUF6036"/>
    <property type="match status" value="1"/>
</dbReference>
<dbReference type="AlphaFoldDB" id="A0A6J6Z6L9"/>
<dbReference type="EMBL" id="CAFAAQ010000169">
    <property type="protein sequence ID" value="CAB4817332.1"/>
    <property type="molecule type" value="Genomic_DNA"/>
</dbReference>
<name>A0A6J6Z6L9_9ZZZZ</name>
<protein>
    <submittedName>
        <fullName evidence="3">Unannotated protein</fullName>
    </submittedName>
</protein>
<dbReference type="EMBL" id="CAFBPW010000066">
    <property type="protein sequence ID" value="CAB5032228.1"/>
    <property type="molecule type" value="Genomic_DNA"/>
</dbReference>